<comment type="similarity">
    <text evidence="1">Belongs to the peptidase M20 family.</text>
</comment>
<keyword evidence="5" id="KW-1185">Reference proteome</keyword>
<dbReference type="PANTHER" id="PTHR32494:SF5">
    <property type="entry name" value="ALLANTOATE AMIDOHYDROLASE"/>
    <property type="match status" value="1"/>
</dbReference>
<dbReference type="Gene3D" id="3.40.630.10">
    <property type="entry name" value="Zn peptidases"/>
    <property type="match status" value="1"/>
</dbReference>
<feature type="binding site" evidence="3">
    <location>
        <position position="382"/>
    </location>
    <ligand>
        <name>Zn(2+)</name>
        <dbReference type="ChEBI" id="CHEBI:29105"/>
        <label>2</label>
    </ligand>
</feature>
<feature type="binding site" evidence="3">
    <location>
        <position position="80"/>
    </location>
    <ligand>
        <name>Zn(2+)</name>
        <dbReference type="ChEBI" id="CHEBI:29105"/>
        <label>1</label>
    </ligand>
</feature>
<dbReference type="GO" id="GO:0016813">
    <property type="term" value="F:hydrolase activity, acting on carbon-nitrogen (but not peptide) bonds, in linear amidines"/>
    <property type="evidence" value="ECO:0007669"/>
    <property type="project" value="InterPro"/>
</dbReference>
<name>A0A0G3XK13_9SPHN</name>
<evidence type="ECO:0000256" key="1">
    <source>
        <dbReference type="ARBA" id="ARBA00006153"/>
    </source>
</evidence>
<dbReference type="PANTHER" id="PTHR32494">
    <property type="entry name" value="ALLANTOATE DEIMINASE-RELATED"/>
    <property type="match status" value="1"/>
</dbReference>
<feature type="binding site" evidence="3">
    <location>
        <position position="126"/>
    </location>
    <ligand>
        <name>Zn(2+)</name>
        <dbReference type="ChEBI" id="CHEBI:29105"/>
        <label>2</label>
    </ligand>
</feature>
<dbReference type="STRING" id="1348774.AB433_13255"/>
<dbReference type="SUPFAM" id="SSF53187">
    <property type="entry name" value="Zn-dependent exopeptidases"/>
    <property type="match status" value="1"/>
</dbReference>
<dbReference type="KEGG" id="cna:AB433_13255"/>
<dbReference type="PATRIC" id="fig|1348774.3.peg.2786"/>
<accession>A0A0G3XK13</accession>
<dbReference type="RefSeq" id="WP_047821616.1">
    <property type="nucleotide sequence ID" value="NZ_CP011770.1"/>
</dbReference>
<organism evidence="4 5">
    <name type="scientific">Croceicoccus naphthovorans</name>
    <dbReference type="NCBI Taxonomy" id="1348774"/>
    <lineage>
        <taxon>Bacteria</taxon>
        <taxon>Pseudomonadati</taxon>
        <taxon>Pseudomonadota</taxon>
        <taxon>Alphaproteobacteria</taxon>
        <taxon>Sphingomonadales</taxon>
        <taxon>Erythrobacteraceae</taxon>
        <taxon>Croceicoccus</taxon>
    </lineage>
</organism>
<dbReference type="CDD" id="cd03884">
    <property type="entry name" value="M20_bAS"/>
    <property type="match status" value="1"/>
</dbReference>
<keyword evidence="2 4" id="KW-0378">Hydrolase</keyword>
<dbReference type="Gene3D" id="3.30.70.360">
    <property type="match status" value="1"/>
</dbReference>
<keyword evidence="3" id="KW-0862">Zinc</keyword>
<dbReference type="InterPro" id="IPR036264">
    <property type="entry name" value="Bact_exopeptidase_dim_dom"/>
</dbReference>
<reference evidence="4 5" key="1">
    <citation type="submission" date="2015-06" db="EMBL/GenBank/DDBJ databases">
        <authorList>
            <person name="Zeng Y."/>
            <person name="Huang Y."/>
        </authorList>
    </citation>
    <scope>NUCLEOTIDE SEQUENCE [LARGE SCALE GENOMIC DNA]</scope>
    <source>
        <strain evidence="4 5">PQ-2</strain>
    </source>
</reference>
<evidence type="ECO:0000256" key="2">
    <source>
        <dbReference type="ARBA" id="ARBA00022801"/>
    </source>
</evidence>
<feature type="binding site" evidence="3">
    <location>
        <position position="91"/>
    </location>
    <ligand>
        <name>Zn(2+)</name>
        <dbReference type="ChEBI" id="CHEBI:29105"/>
        <label>1</label>
    </ligand>
</feature>
<evidence type="ECO:0000313" key="5">
    <source>
        <dbReference type="Proteomes" id="UP000035287"/>
    </source>
</evidence>
<feature type="binding site" evidence="3">
    <location>
        <position position="91"/>
    </location>
    <ligand>
        <name>Zn(2+)</name>
        <dbReference type="ChEBI" id="CHEBI:29105"/>
        <label>2</label>
    </ligand>
</feature>
<dbReference type="Pfam" id="PF01546">
    <property type="entry name" value="Peptidase_M20"/>
    <property type="match status" value="1"/>
</dbReference>
<dbReference type="NCBIfam" id="NF006771">
    <property type="entry name" value="PRK09290.1-5"/>
    <property type="match status" value="1"/>
</dbReference>
<dbReference type="EMBL" id="CP011770">
    <property type="protein sequence ID" value="AKM10713.1"/>
    <property type="molecule type" value="Genomic_DNA"/>
</dbReference>
<dbReference type="AlphaFoldDB" id="A0A0G3XK13"/>
<dbReference type="SUPFAM" id="SSF55031">
    <property type="entry name" value="Bacterial exopeptidase dimerisation domain"/>
    <property type="match status" value="1"/>
</dbReference>
<dbReference type="PIRSF" id="PIRSF001235">
    <property type="entry name" value="Amidase_carbamoylase"/>
    <property type="match status" value="1"/>
</dbReference>
<protein>
    <submittedName>
        <fullName evidence="4">Allantoate amidohydrolase</fullName>
    </submittedName>
</protein>
<gene>
    <name evidence="4" type="ORF">AB433_13255</name>
</gene>
<dbReference type="InterPro" id="IPR002933">
    <property type="entry name" value="Peptidase_M20"/>
</dbReference>
<comment type="cofactor">
    <cofactor evidence="3">
        <name>Zn(2+)</name>
        <dbReference type="ChEBI" id="CHEBI:29105"/>
    </cofactor>
    <text evidence="3">Binds 2 Zn(2+) ions per subunit.</text>
</comment>
<sequence length="424" mass="46357">MPQVDIERIESDIVAISRFGFNEADRGVYRQGFSEADMAARQWLRDRFEELGMEHRMDGAGNVIGRFGPADKPAVLIASHMDSVPASGIFDGVLGVVAGLEVVRALKDAEIIPDFPIEVIGTSEEEGRFGGMLGAQAMTGKLTREWLDTAKDEHGFALKDAMSIAGLDPYAALHAYRRPDEIHAFLELHVEQGPVLDLEKTTIGVVEGISGVFKWNCRLIGKADHAGTAPMHMRADALMGMADFAHEIGRIIDEHGTDKSRITIGHVACKPGFPHTVPGEVDFTIVGRDLDEGVMTALAEACERVLSSIARKHKLRFEYEQMSWLKPAYCDDGLITMMSAKAEELGLSHKTMPSGAGHDVQFFCEHTRAGLIFVPSVGGVSHAPDEWTHWSDIERGTQLLLECVMELACEQKDLAPAGQTAKSH</sequence>
<dbReference type="Proteomes" id="UP000035287">
    <property type="component" value="Chromosome"/>
</dbReference>
<evidence type="ECO:0000256" key="3">
    <source>
        <dbReference type="PIRSR" id="PIRSR001235-1"/>
    </source>
</evidence>
<evidence type="ECO:0000313" key="4">
    <source>
        <dbReference type="EMBL" id="AKM10713.1"/>
    </source>
</evidence>
<keyword evidence="3" id="KW-0479">Metal-binding</keyword>
<dbReference type="InterPro" id="IPR010158">
    <property type="entry name" value="Amidase_Cbmase"/>
</dbReference>
<dbReference type="GO" id="GO:0046872">
    <property type="term" value="F:metal ion binding"/>
    <property type="evidence" value="ECO:0007669"/>
    <property type="project" value="UniProtKB-KW"/>
</dbReference>
<proteinExistence type="inferred from homology"/>
<dbReference type="OrthoDB" id="9808195at2"/>
<dbReference type="NCBIfam" id="TIGR01879">
    <property type="entry name" value="hydantase"/>
    <property type="match status" value="1"/>
</dbReference>
<feature type="binding site" evidence="3">
    <location>
        <position position="189"/>
    </location>
    <ligand>
        <name>Zn(2+)</name>
        <dbReference type="ChEBI" id="CHEBI:29105"/>
        <label>1</label>
    </ligand>
</feature>